<keyword evidence="4 8" id="KW-0548">Nucleotidyltransferase</keyword>
<evidence type="ECO:0000256" key="6">
    <source>
        <dbReference type="ARBA" id="ARBA00023158"/>
    </source>
</evidence>
<feature type="domain" description="RDRP C-terminal head" evidence="11">
    <location>
        <begin position="536"/>
        <end position="633"/>
    </location>
</feature>
<evidence type="ECO:0000259" key="11">
    <source>
        <dbReference type="Pfam" id="PF26253"/>
    </source>
</evidence>
<dbReference type="InterPro" id="IPR007855">
    <property type="entry name" value="RDRP"/>
</dbReference>
<evidence type="ECO:0000256" key="8">
    <source>
        <dbReference type="RuleBase" id="RU363098"/>
    </source>
</evidence>
<evidence type="ECO:0000313" key="12">
    <source>
        <dbReference type="EMBL" id="KAG2595072.1"/>
    </source>
</evidence>
<comment type="caution">
    <text evidence="12">The sequence shown here is derived from an EMBL/GenBank/DDBJ whole genome shotgun (WGS) entry which is preliminary data.</text>
</comment>
<feature type="region of interest" description="Disordered" evidence="9">
    <location>
        <begin position="374"/>
        <end position="395"/>
    </location>
</feature>
<dbReference type="GO" id="GO:0031380">
    <property type="term" value="C:nuclear RNA-directed RNA polymerase complex"/>
    <property type="evidence" value="ECO:0007669"/>
    <property type="project" value="TreeGrafter"/>
</dbReference>
<keyword evidence="3 8" id="KW-0808">Transferase</keyword>
<organism evidence="12 13">
    <name type="scientific">Panicum virgatum</name>
    <name type="common">Blackwell switchgrass</name>
    <dbReference type="NCBI Taxonomy" id="38727"/>
    <lineage>
        <taxon>Eukaryota</taxon>
        <taxon>Viridiplantae</taxon>
        <taxon>Streptophyta</taxon>
        <taxon>Embryophyta</taxon>
        <taxon>Tracheophyta</taxon>
        <taxon>Spermatophyta</taxon>
        <taxon>Magnoliopsida</taxon>
        <taxon>Liliopsida</taxon>
        <taxon>Poales</taxon>
        <taxon>Poaceae</taxon>
        <taxon>PACMAD clade</taxon>
        <taxon>Panicoideae</taxon>
        <taxon>Panicodae</taxon>
        <taxon>Paniceae</taxon>
        <taxon>Panicinae</taxon>
        <taxon>Panicum</taxon>
        <taxon>Panicum sect. Hiantes</taxon>
    </lineage>
</organism>
<evidence type="ECO:0000256" key="3">
    <source>
        <dbReference type="ARBA" id="ARBA00022679"/>
    </source>
</evidence>
<comment type="similarity">
    <text evidence="1 8">Belongs to the RdRP family.</text>
</comment>
<name>A0A8T0S7I3_PANVG</name>
<dbReference type="Proteomes" id="UP000823388">
    <property type="component" value="Chromosome 5K"/>
</dbReference>
<dbReference type="AlphaFoldDB" id="A0A8T0S7I3"/>
<dbReference type="EMBL" id="CM029045">
    <property type="protein sequence ID" value="KAG2595072.1"/>
    <property type="molecule type" value="Genomic_DNA"/>
</dbReference>
<keyword evidence="13" id="KW-1185">Reference proteome</keyword>
<keyword evidence="5 8" id="KW-0694">RNA-binding</keyword>
<comment type="catalytic activity">
    <reaction evidence="7 8">
        <text>RNA(n) + a ribonucleoside 5'-triphosphate = RNA(n+1) + diphosphate</text>
        <dbReference type="Rhea" id="RHEA:21248"/>
        <dbReference type="Rhea" id="RHEA-COMP:14527"/>
        <dbReference type="Rhea" id="RHEA-COMP:17342"/>
        <dbReference type="ChEBI" id="CHEBI:33019"/>
        <dbReference type="ChEBI" id="CHEBI:61557"/>
        <dbReference type="ChEBI" id="CHEBI:140395"/>
        <dbReference type="EC" id="2.7.7.48"/>
    </reaction>
</comment>
<dbReference type="PANTHER" id="PTHR23079:SF55">
    <property type="entry name" value="RNA-DIRECTED RNA POLYMERASE"/>
    <property type="match status" value="1"/>
</dbReference>
<dbReference type="GO" id="GO:0003968">
    <property type="term" value="F:RNA-directed RNA polymerase activity"/>
    <property type="evidence" value="ECO:0007669"/>
    <property type="project" value="UniProtKB-KW"/>
</dbReference>
<proteinExistence type="inferred from homology"/>
<accession>A0A8T0S7I3</accession>
<evidence type="ECO:0000256" key="1">
    <source>
        <dbReference type="ARBA" id="ARBA00005762"/>
    </source>
</evidence>
<dbReference type="Pfam" id="PF05183">
    <property type="entry name" value="RdRP"/>
    <property type="match status" value="1"/>
</dbReference>
<gene>
    <name evidence="12" type="ORF">PVAP13_5KG047900</name>
</gene>
<comment type="function">
    <text evidence="8">Probably involved in the RNA silencing pathway and required for the generation of small interfering RNAs (siRNAs).</text>
</comment>
<dbReference type="InterPro" id="IPR058752">
    <property type="entry name" value="RDRP_C_head"/>
</dbReference>
<evidence type="ECO:0000256" key="5">
    <source>
        <dbReference type="ARBA" id="ARBA00022884"/>
    </source>
</evidence>
<reference evidence="12" key="1">
    <citation type="submission" date="2020-05" db="EMBL/GenBank/DDBJ databases">
        <title>WGS assembly of Panicum virgatum.</title>
        <authorList>
            <person name="Lovell J.T."/>
            <person name="Jenkins J."/>
            <person name="Shu S."/>
            <person name="Juenger T.E."/>
            <person name="Schmutz J."/>
        </authorList>
    </citation>
    <scope>NUCLEOTIDE SEQUENCE</scope>
    <source>
        <strain evidence="12">AP13</strain>
    </source>
</reference>
<evidence type="ECO:0000256" key="2">
    <source>
        <dbReference type="ARBA" id="ARBA00022484"/>
    </source>
</evidence>
<keyword evidence="6 8" id="KW-0943">RNA-mediated gene silencing</keyword>
<evidence type="ECO:0000259" key="10">
    <source>
        <dbReference type="Pfam" id="PF05183"/>
    </source>
</evidence>
<dbReference type="Pfam" id="PF26253">
    <property type="entry name" value="RdRP_head"/>
    <property type="match status" value="1"/>
</dbReference>
<keyword evidence="2 8" id="KW-0696">RNA-directed RNA polymerase</keyword>
<sequence length="657" mass="75360">MHMHTAPTVSKYLTRFALILSKTITLDVNFSEVNVIIIKDEPCKDEHGNIVTNDDGEPLIHTDGTGLISFDLAMKCPTSVFKGNFLKGHELQDTVDSEKHRYLLSYPLLIQFRMFYNGNAVKGTVLADKRLPDNTIHIRPSMIKIKADSSSSGVQTFNSFEVVTASHRPRKAFTSRYLIALLHYGGVPDEYFMELLGKALEDVNKARNKAGDSLEVALNHADMDDLMSARMILAGIQPKDEAFLQYQLGLMTKKERKGFQQGKIPIDDCYYLMGTTDPTGTLKPDQVCIIHDNHQVSGKVLVYKHPGLHFGDIHKLTATYIDGLEEIVGNSKYAIFFPTSGSRSLADEMANSDFDGDMYWVSWNPQLLKHFEPSKPWEHRDQPKNTKQKKPQDYDGPELENLLFCEFLRARFSPSYVMGIAANCWLTLMDRLLTPQVSQSEKDLIKINMLELVDIYYWALDAPKNGNKIKIPQHLIVKKYPHFLEREPSYKSMSVLGQIYDQVNSQQFETVPPIKISPLKCFTEEPVSEDYKQRWTGLYRKYLKEGSALYKLEDKEELKIRFRELYQDYKRILYEAEEFETSPRSHSDLFDEARAIYQVVYEHAMPRNEVSKCGFAWKVAGRALCELYLMMHGGERVSCLRSALEDAFKKNPRGPRC</sequence>
<protein>
    <recommendedName>
        <fullName evidence="8">RNA-dependent RNA polymerase</fullName>
        <ecNumber evidence="8">2.7.7.48</ecNumber>
    </recommendedName>
</protein>
<evidence type="ECO:0000256" key="4">
    <source>
        <dbReference type="ARBA" id="ARBA00022695"/>
    </source>
</evidence>
<dbReference type="InterPro" id="IPR057596">
    <property type="entry name" value="RDRP_core"/>
</dbReference>
<dbReference type="EC" id="2.7.7.48" evidence="8"/>
<evidence type="ECO:0000256" key="9">
    <source>
        <dbReference type="SAM" id="MobiDB-lite"/>
    </source>
</evidence>
<dbReference type="GO" id="GO:0003723">
    <property type="term" value="F:RNA binding"/>
    <property type="evidence" value="ECO:0007669"/>
    <property type="project" value="UniProtKB-KW"/>
</dbReference>
<feature type="domain" description="RDRP core" evidence="10">
    <location>
        <begin position="4"/>
        <end position="503"/>
    </location>
</feature>
<evidence type="ECO:0000313" key="13">
    <source>
        <dbReference type="Proteomes" id="UP000823388"/>
    </source>
</evidence>
<feature type="compositionally biased region" description="Basic and acidic residues" evidence="9">
    <location>
        <begin position="374"/>
        <end position="384"/>
    </location>
</feature>
<dbReference type="GO" id="GO:0030422">
    <property type="term" value="P:siRNA processing"/>
    <property type="evidence" value="ECO:0007669"/>
    <property type="project" value="TreeGrafter"/>
</dbReference>
<dbReference type="PANTHER" id="PTHR23079">
    <property type="entry name" value="RNA-DEPENDENT RNA POLYMERASE"/>
    <property type="match status" value="1"/>
</dbReference>
<evidence type="ECO:0000256" key="7">
    <source>
        <dbReference type="ARBA" id="ARBA00048744"/>
    </source>
</evidence>